<sequence length="78" mass="7974">MAVAGEFQAVVQVGLGLVVFDVAGLYLGVEEGHAPGDLVLLLFHEIKGHCAFEVGVQELGAPVVEVLAFGQVGAAFAP</sequence>
<comment type="caution">
    <text evidence="1">The sequence shown here is derived from an EMBL/GenBank/DDBJ whole genome shotgun (WGS) entry which is preliminary data.</text>
</comment>
<gene>
    <name evidence="1" type="ORF">DDE84_04150</name>
</gene>
<organism evidence="1 2">
    <name type="scientific">Bifidobacterium tibiigranuli</name>
    <dbReference type="NCBI Taxonomy" id="2172043"/>
    <lineage>
        <taxon>Bacteria</taxon>
        <taxon>Bacillati</taxon>
        <taxon>Actinomycetota</taxon>
        <taxon>Actinomycetes</taxon>
        <taxon>Bifidobacteriales</taxon>
        <taxon>Bifidobacteriaceae</taxon>
        <taxon>Bifidobacterium</taxon>
    </lineage>
</organism>
<evidence type="ECO:0000313" key="2">
    <source>
        <dbReference type="Proteomes" id="UP000325415"/>
    </source>
</evidence>
<protein>
    <submittedName>
        <fullName evidence="1">Uncharacterized protein</fullName>
    </submittedName>
</protein>
<reference evidence="1 2" key="1">
    <citation type="submission" date="2018-04" db="EMBL/GenBank/DDBJ databases">
        <authorList>
            <person name="Eckel V.P."/>
            <person name="Vogel R.F."/>
        </authorList>
    </citation>
    <scope>NUCLEOTIDE SEQUENCE [LARGE SCALE GENOMIC DNA]</scope>
    <source>
        <strain evidence="2">TMW 2.1764</strain>
    </source>
</reference>
<evidence type="ECO:0000313" key="1">
    <source>
        <dbReference type="EMBL" id="KAE8129264.1"/>
    </source>
</evidence>
<dbReference type="Proteomes" id="UP000325415">
    <property type="component" value="Unassembled WGS sequence"/>
</dbReference>
<dbReference type="AlphaFoldDB" id="A0A5N6S4G9"/>
<accession>A0A5N6S4G9</accession>
<name>A0A5N6S4G9_9BIFI</name>
<keyword evidence="2" id="KW-1185">Reference proteome</keyword>
<proteinExistence type="predicted"/>
<dbReference type="EMBL" id="QDAG01000003">
    <property type="protein sequence ID" value="KAE8129264.1"/>
    <property type="molecule type" value="Genomic_DNA"/>
</dbReference>